<accession>A0A9Q1F1M5</accession>
<sequence length="150" mass="15997">MEDRDASDEVVGNSDTPLADGRRDQSPVASSVRGEESVVAENSQEGGKAGKSGIEGNSWTEVDGRRSRKRRGQGESEVSQTQGKRHAGVQRGLFGGQQVGSTPTVESEGEWEEKEMGLGDSREADLSAIQVGEEIPKVCEAGFGWTKGFL</sequence>
<protein>
    <submittedName>
        <fullName evidence="2">Uncharacterized protein</fullName>
    </submittedName>
</protein>
<evidence type="ECO:0000256" key="1">
    <source>
        <dbReference type="SAM" id="MobiDB-lite"/>
    </source>
</evidence>
<gene>
    <name evidence="2" type="ORF">SKAU_G00276430</name>
</gene>
<keyword evidence="3" id="KW-1185">Reference proteome</keyword>
<reference evidence="2" key="1">
    <citation type="journal article" date="2023" name="Science">
        <title>Genome structures resolve the early diversification of teleost fishes.</title>
        <authorList>
            <person name="Parey E."/>
            <person name="Louis A."/>
            <person name="Montfort J."/>
            <person name="Bouchez O."/>
            <person name="Roques C."/>
            <person name="Iampietro C."/>
            <person name="Lluch J."/>
            <person name="Castinel A."/>
            <person name="Donnadieu C."/>
            <person name="Desvignes T."/>
            <person name="Floi Bucao C."/>
            <person name="Jouanno E."/>
            <person name="Wen M."/>
            <person name="Mejri S."/>
            <person name="Dirks R."/>
            <person name="Jansen H."/>
            <person name="Henkel C."/>
            <person name="Chen W.J."/>
            <person name="Zahm M."/>
            <person name="Cabau C."/>
            <person name="Klopp C."/>
            <person name="Thompson A.W."/>
            <person name="Robinson-Rechavi M."/>
            <person name="Braasch I."/>
            <person name="Lecointre G."/>
            <person name="Bobe J."/>
            <person name="Postlethwait J.H."/>
            <person name="Berthelot C."/>
            <person name="Roest Crollius H."/>
            <person name="Guiguen Y."/>
        </authorList>
    </citation>
    <scope>NUCLEOTIDE SEQUENCE</scope>
    <source>
        <strain evidence="2">WJC10195</strain>
    </source>
</reference>
<name>A0A9Q1F1M5_SYNKA</name>
<dbReference type="EMBL" id="JAINUF010000010">
    <property type="protein sequence ID" value="KAJ8349054.1"/>
    <property type="molecule type" value="Genomic_DNA"/>
</dbReference>
<dbReference type="AlphaFoldDB" id="A0A9Q1F1M5"/>
<evidence type="ECO:0000313" key="3">
    <source>
        <dbReference type="Proteomes" id="UP001152622"/>
    </source>
</evidence>
<feature type="region of interest" description="Disordered" evidence="1">
    <location>
        <begin position="1"/>
        <end position="122"/>
    </location>
</feature>
<comment type="caution">
    <text evidence="2">The sequence shown here is derived from an EMBL/GenBank/DDBJ whole genome shotgun (WGS) entry which is preliminary data.</text>
</comment>
<dbReference type="Proteomes" id="UP001152622">
    <property type="component" value="Chromosome 10"/>
</dbReference>
<evidence type="ECO:0000313" key="2">
    <source>
        <dbReference type="EMBL" id="KAJ8349054.1"/>
    </source>
</evidence>
<organism evidence="2 3">
    <name type="scientific">Synaphobranchus kaupii</name>
    <name type="common">Kaup's arrowtooth eel</name>
    <dbReference type="NCBI Taxonomy" id="118154"/>
    <lineage>
        <taxon>Eukaryota</taxon>
        <taxon>Metazoa</taxon>
        <taxon>Chordata</taxon>
        <taxon>Craniata</taxon>
        <taxon>Vertebrata</taxon>
        <taxon>Euteleostomi</taxon>
        <taxon>Actinopterygii</taxon>
        <taxon>Neopterygii</taxon>
        <taxon>Teleostei</taxon>
        <taxon>Anguilliformes</taxon>
        <taxon>Synaphobranchidae</taxon>
        <taxon>Synaphobranchus</taxon>
    </lineage>
</organism>
<proteinExistence type="predicted"/>